<keyword evidence="1" id="KW-0812">Transmembrane</keyword>
<dbReference type="HOGENOM" id="CLU_2861455_0_0_0"/>
<reference evidence="2 3" key="1">
    <citation type="submission" date="2011-11" db="EMBL/GenBank/DDBJ databases">
        <title>Complete sequence of Granulicella mallensis MP5ACTX8.</title>
        <authorList>
            <consortium name="US DOE Joint Genome Institute"/>
            <person name="Lucas S."/>
            <person name="Copeland A."/>
            <person name="Lapidus A."/>
            <person name="Cheng J.-F."/>
            <person name="Goodwin L."/>
            <person name="Pitluck S."/>
            <person name="Peters L."/>
            <person name="Lu M."/>
            <person name="Detter J.C."/>
            <person name="Han C."/>
            <person name="Tapia R."/>
            <person name="Land M."/>
            <person name="Hauser L."/>
            <person name="Kyrpides N."/>
            <person name="Ivanova N."/>
            <person name="Mikhailova N."/>
            <person name="Pagani I."/>
            <person name="Rawat S."/>
            <person name="Mannisto M."/>
            <person name="Haggblom M."/>
            <person name="Woyke T."/>
        </authorList>
    </citation>
    <scope>NUCLEOTIDE SEQUENCE [LARGE SCALE GENOMIC DNA]</scope>
    <source>
        <strain evidence="3">ATCC BAA-1857 / DSM 23137 / MP5ACTX8</strain>
    </source>
</reference>
<gene>
    <name evidence="2" type="ordered locus">AciX8_4513</name>
</gene>
<feature type="transmembrane region" description="Helical" evidence="1">
    <location>
        <begin position="20"/>
        <end position="39"/>
    </location>
</feature>
<evidence type="ECO:0000313" key="2">
    <source>
        <dbReference type="EMBL" id="AEU38784.1"/>
    </source>
</evidence>
<evidence type="ECO:0000256" key="1">
    <source>
        <dbReference type="SAM" id="Phobius"/>
    </source>
</evidence>
<dbReference type="Proteomes" id="UP000007113">
    <property type="component" value="Chromosome"/>
</dbReference>
<dbReference type="EMBL" id="CP003130">
    <property type="protein sequence ID" value="AEU38784.1"/>
    <property type="molecule type" value="Genomic_DNA"/>
</dbReference>
<name>G8NV14_GRAMM</name>
<proteinExistence type="predicted"/>
<dbReference type="STRING" id="682795.AciX8_4513"/>
<keyword evidence="1" id="KW-1133">Transmembrane helix</keyword>
<evidence type="ECO:0000313" key="3">
    <source>
        <dbReference type="Proteomes" id="UP000007113"/>
    </source>
</evidence>
<dbReference type="AlphaFoldDB" id="G8NV14"/>
<sequence length="64" mass="7000">MACAGSGSNRTVISRYMSLLRAHSGLFTSLGFLFLSLRISIQEELNQLSAGAKIRTLQPPYRIG</sequence>
<accession>G8NV14</accession>
<dbReference type="KEGG" id="gma:AciX8_4513"/>
<organism evidence="2 3">
    <name type="scientific">Granulicella mallensis (strain ATCC BAA-1857 / DSM 23137 / MP5ACTX8)</name>
    <dbReference type="NCBI Taxonomy" id="682795"/>
    <lineage>
        <taxon>Bacteria</taxon>
        <taxon>Pseudomonadati</taxon>
        <taxon>Acidobacteriota</taxon>
        <taxon>Terriglobia</taxon>
        <taxon>Terriglobales</taxon>
        <taxon>Acidobacteriaceae</taxon>
        <taxon>Granulicella</taxon>
    </lineage>
</organism>
<keyword evidence="1" id="KW-0472">Membrane</keyword>
<protein>
    <submittedName>
        <fullName evidence="2">Uncharacterized protein</fullName>
    </submittedName>
</protein>
<keyword evidence="3" id="KW-1185">Reference proteome</keyword>